<accession>A0A8X6MHR1</accession>
<dbReference type="AlphaFoldDB" id="A0A8X6MHR1"/>
<organism evidence="1 2">
    <name type="scientific">Nephila pilipes</name>
    <name type="common">Giant wood spider</name>
    <name type="synonym">Nephila maculata</name>
    <dbReference type="NCBI Taxonomy" id="299642"/>
    <lineage>
        <taxon>Eukaryota</taxon>
        <taxon>Metazoa</taxon>
        <taxon>Ecdysozoa</taxon>
        <taxon>Arthropoda</taxon>
        <taxon>Chelicerata</taxon>
        <taxon>Arachnida</taxon>
        <taxon>Araneae</taxon>
        <taxon>Araneomorphae</taxon>
        <taxon>Entelegynae</taxon>
        <taxon>Araneoidea</taxon>
        <taxon>Nephilidae</taxon>
        <taxon>Nephila</taxon>
    </lineage>
</organism>
<keyword evidence="2" id="KW-1185">Reference proteome</keyword>
<reference evidence="1" key="1">
    <citation type="submission" date="2020-08" db="EMBL/GenBank/DDBJ databases">
        <title>Multicomponent nature underlies the extraordinary mechanical properties of spider dragline silk.</title>
        <authorList>
            <person name="Kono N."/>
            <person name="Nakamura H."/>
            <person name="Mori M."/>
            <person name="Yoshida Y."/>
            <person name="Ohtoshi R."/>
            <person name="Malay A.D."/>
            <person name="Moran D.A.P."/>
            <person name="Tomita M."/>
            <person name="Numata K."/>
            <person name="Arakawa K."/>
        </authorList>
    </citation>
    <scope>NUCLEOTIDE SEQUENCE</scope>
</reference>
<gene>
    <name evidence="1" type="ORF">NPIL_327391</name>
</gene>
<protein>
    <submittedName>
        <fullName evidence="1">Uncharacterized protein</fullName>
    </submittedName>
</protein>
<evidence type="ECO:0000313" key="2">
    <source>
        <dbReference type="Proteomes" id="UP000887013"/>
    </source>
</evidence>
<evidence type="ECO:0000313" key="1">
    <source>
        <dbReference type="EMBL" id="GFS53227.1"/>
    </source>
</evidence>
<proteinExistence type="predicted"/>
<name>A0A8X6MHR1_NEPPI</name>
<comment type="caution">
    <text evidence="1">The sequence shown here is derived from an EMBL/GenBank/DDBJ whole genome shotgun (WGS) entry which is preliminary data.</text>
</comment>
<dbReference type="OrthoDB" id="10341016at2759"/>
<dbReference type="EMBL" id="BMAW01092116">
    <property type="protein sequence ID" value="GFS53227.1"/>
    <property type="molecule type" value="Genomic_DNA"/>
</dbReference>
<sequence>MLRCKLCRGWSRVCQWVESAKWELTPPLPFHLKFKKHALRCRVGRRGQKAYCNLRLCKGPRKRRDQLRILRPAVNQGEVSLCLMTPRGTIPQLSSAVAGKSFGGRECMMAFDNPFITQA</sequence>
<dbReference type="Proteomes" id="UP000887013">
    <property type="component" value="Unassembled WGS sequence"/>
</dbReference>